<evidence type="ECO:0000256" key="5">
    <source>
        <dbReference type="ARBA" id="ARBA00022989"/>
    </source>
</evidence>
<dbReference type="PANTHER" id="PTHR30221:SF1">
    <property type="entry name" value="SMALL-CONDUCTANCE MECHANOSENSITIVE CHANNEL"/>
    <property type="match status" value="1"/>
</dbReference>
<dbReference type="PROSITE" id="PS50126">
    <property type="entry name" value="S1"/>
    <property type="match status" value="1"/>
</dbReference>
<dbReference type="Proteomes" id="UP000016986">
    <property type="component" value="Unassembled WGS sequence"/>
</dbReference>
<dbReference type="eggNOG" id="arCOG01568">
    <property type="taxonomic scope" value="Archaea"/>
</dbReference>
<evidence type="ECO:0000256" key="2">
    <source>
        <dbReference type="ARBA" id="ARBA00008017"/>
    </source>
</evidence>
<dbReference type="InterPro" id="IPR011066">
    <property type="entry name" value="MscS_channel_C_sf"/>
</dbReference>
<feature type="transmembrane region" description="Helical" evidence="8">
    <location>
        <begin position="88"/>
        <end position="118"/>
    </location>
</feature>
<comment type="subcellular location">
    <subcellularLocation>
        <location evidence="1">Cell membrane</location>
        <topology evidence="1">Multi-pass membrane protein</topology>
    </subcellularLocation>
</comment>
<evidence type="ECO:0000256" key="1">
    <source>
        <dbReference type="ARBA" id="ARBA00004651"/>
    </source>
</evidence>
<evidence type="ECO:0000313" key="11">
    <source>
        <dbReference type="Proteomes" id="UP000016986"/>
    </source>
</evidence>
<keyword evidence="4 8" id="KW-0812">Transmembrane</keyword>
<dbReference type="SUPFAM" id="SSF82689">
    <property type="entry name" value="Mechanosensitive channel protein MscS (YggB), C-terminal domain"/>
    <property type="match status" value="1"/>
</dbReference>
<dbReference type="Pfam" id="PF00924">
    <property type="entry name" value="MS_channel_2nd"/>
    <property type="match status" value="1"/>
</dbReference>
<keyword evidence="6 8" id="KW-0472">Membrane</keyword>
<dbReference type="InterPro" id="IPR010920">
    <property type="entry name" value="LSM_dom_sf"/>
</dbReference>
<organism evidence="10 11">
    <name type="scientific">Halarchaeum acidiphilum MH1-52-1</name>
    <dbReference type="NCBI Taxonomy" id="1261545"/>
    <lineage>
        <taxon>Archaea</taxon>
        <taxon>Methanobacteriati</taxon>
        <taxon>Methanobacteriota</taxon>
        <taxon>Stenosarchaea group</taxon>
        <taxon>Halobacteria</taxon>
        <taxon>Halobacteriales</taxon>
        <taxon>Halobacteriaceae</taxon>
    </lineage>
</organism>
<sequence length="354" mass="39047">MPWPTAVREFLARAGTVVHDFGLVFAVLAVVTGWYVGRLLTGVLGRRVARHFMRPSVTRTVLRLIRTGALGIGILVAAWALGLGLGNLVVSVTVFSAVLGLVLAPIVGSVVNGVFVLADQPYEIGDLIEFTETGQRGFVEDITLRYTKVFTLDNTFLVMPNGEMREANVVNYSAEDERTRLSLTVQVTYESDLATARSAIERAAATCDEVIEGGPDIRIGSARYPAKPRCYIDEYADSGVNLTLRYWAKHPYRLAAVRSAVQTRIWDELQAREEVAFAYPHVQHVFDEGSGEAQVSLRREPRARSRVGRGGRPRRRVRRGASGGPSASARSARSRSRRRPRPPPRPRRGSSPRP</sequence>
<keyword evidence="5 8" id="KW-1133">Transmembrane helix</keyword>
<feature type="transmembrane region" description="Helical" evidence="8">
    <location>
        <begin position="20"/>
        <end position="40"/>
    </location>
</feature>
<dbReference type="InterPro" id="IPR049278">
    <property type="entry name" value="MS_channel_C"/>
</dbReference>
<dbReference type="GO" id="GO:0003676">
    <property type="term" value="F:nucleic acid binding"/>
    <property type="evidence" value="ECO:0007669"/>
    <property type="project" value="InterPro"/>
</dbReference>
<feature type="domain" description="S1 motif" evidence="9">
    <location>
        <begin position="108"/>
        <end position="186"/>
    </location>
</feature>
<feature type="region of interest" description="Disordered" evidence="7">
    <location>
        <begin position="289"/>
        <end position="354"/>
    </location>
</feature>
<dbReference type="PANTHER" id="PTHR30221">
    <property type="entry name" value="SMALL-CONDUCTANCE MECHANOSENSITIVE CHANNEL"/>
    <property type="match status" value="1"/>
</dbReference>
<feature type="transmembrane region" description="Helical" evidence="8">
    <location>
        <begin position="61"/>
        <end position="82"/>
    </location>
</feature>
<dbReference type="AlphaFoldDB" id="U2YV23"/>
<dbReference type="Gene3D" id="1.10.287.1260">
    <property type="match status" value="1"/>
</dbReference>
<dbReference type="InterPro" id="IPR045275">
    <property type="entry name" value="MscS_archaea/bacteria_type"/>
</dbReference>
<name>U2YV23_9EURY</name>
<evidence type="ECO:0000256" key="3">
    <source>
        <dbReference type="ARBA" id="ARBA00022475"/>
    </source>
</evidence>
<comment type="caution">
    <text evidence="10">The sequence shown here is derived from an EMBL/GenBank/DDBJ whole genome shotgun (WGS) entry which is preliminary data.</text>
</comment>
<dbReference type="EMBL" id="BATA01000029">
    <property type="protein sequence ID" value="GAD52632.1"/>
    <property type="molecule type" value="Genomic_DNA"/>
</dbReference>
<keyword evidence="11" id="KW-1185">Reference proteome</keyword>
<dbReference type="Gene3D" id="3.30.70.100">
    <property type="match status" value="1"/>
</dbReference>
<dbReference type="GO" id="GO:0005886">
    <property type="term" value="C:plasma membrane"/>
    <property type="evidence" value="ECO:0007669"/>
    <property type="project" value="UniProtKB-SubCell"/>
</dbReference>
<evidence type="ECO:0000256" key="4">
    <source>
        <dbReference type="ARBA" id="ARBA00022692"/>
    </source>
</evidence>
<dbReference type="InterPro" id="IPR006685">
    <property type="entry name" value="MscS_channel_2nd"/>
</dbReference>
<gene>
    <name evidence="10" type="ORF">MBEHAL_1392</name>
</gene>
<keyword evidence="3" id="KW-1003">Cell membrane</keyword>
<evidence type="ECO:0000256" key="7">
    <source>
        <dbReference type="SAM" id="MobiDB-lite"/>
    </source>
</evidence>
<dbReference type="InterPro" id="IPR023408">
    <property type="entry name" value="MscS_beta-dom_sf"/>
</dbReference>
<evidence type="ECO:0000313" key="10">
    <source>
        <dbReference type="EMBL" id="GAD52632.1"/>
    </source>
</evidence>
<feature type="compositionally biased region" description="Basic residues" evidence="7">
    <location>
        <begin position="332"/>
        <end position="354"/>
    </location>
</feature>
<proteinExistence type="inferred from homology"/>
<evidence type="ECO:0000256" key="8">
    <source>
        <dbReference type="SAM" id="Phobius"/>
    </source>
</evidence>
<evidence type="ECO:0000259" key="9">
    <source>
        <dbReference type="PROSITE" id="PS50126"/>
    </source>
</evidence>
<dbReference type="InterPro" id="IPR003029">
    <property type="entry name" value="S1_domain"/>
</dbReference>
<comment type="similarity">
    <text evidence="2">Belongs to the MscS (TC 1.A.23) family.</text>
</comment>
<dbReference type="GO" id="GO:0008381">
    <property type="term" value="F:mechanosensitive monoatomic ion channel activity"/>
    <property type="evidence" value="ECO:0007669"/>
    <property type="project" value="InterPro"/>
</dbReference>
<protein>
    <submittedName>
        <fullName evidence="10">Potassium efflux system kefA protein / small-conductance mechanosensitive channel</fullName>
    </submittedName>
</protein>
<dbReference type="Pfam" id="PF21082">
    <property type="entry name" value="MS_channel_3rd"/>
    <property type="match status" value="1"/>
</dbReference>
<evidence type="ECO:0000256" key="6">
    <source>
        <dbReference type="ARBA" id="ARBA00023136"/>
    </source>
</evidence>
<dbReference type="Gene3D" id="2.30.30.60">
    <property type="match status" value="1"/>
</dbReference>
<feature type="compositionally biased region" description="Basic residues" evidence="7">
    <location>
        <begin position="304"/>
        <end position="319"/>
    </location>
</feature>
<dbReference type="SUPFAM" id="SSF50182">
    <property type="entry name" value="Sm-like ribonucleoproteins"/>
    <property type="match status" value="1"/>
</dbReference>
<accession>U2YV23</accession>
<reference evidence="10 11" key="1">
    <citation type="submission" date="2013-09" db="EMBL/GenBank/DDBJ databases">
        <title>Whole genome sequencing of Halarchaeum acidiphilum strain MH1-52-1.</title>
        <authorList>
            <person name="Shimane Y."/>
            <person name="Minegishi H."/>
            <person name="Nishi S."/>
            <person name="Echigo A."/>
            <person name="Shuto A."/>
            <person name="Konishi M."/>
            <person name="Ito T."/>
            <person name="Ohkuma M."/>
            <person name="Ohta Y."/>
            <person name="Nagano Y."/>
            <person name="Tsubouchi T."/>
            <person name="Mori K."/>
            <person name="Usui K."/>
            <person name="Kamekura M."/>
            <person name="Usami R."/>
            <person name="Takaki Y."/>
            <person name="Hatada Y."/>
        </authorList>
    </citation>
    <scope>NUCLEOTIDE SEQUENCE [LARGE SCALE GENOMIC DNA]</scope>
    <source>
        <strain evidence="10 11">JCM 16109</strain>
    </source>
</reference>